<evidence type="ECO:0000313" key="2">
    <source>
        <dbReference type="Proteomes" id="UP000235826"/>
    </source>
</evidence>
<proteinExistence type="predicted"/>
<reference evidence="1 2" key="1">
    <citation type="submission" date="2018-01" db="EMBL/GenBank/DDBJ databases">
        <title>Complete genome sequence of Flavivirga eckloniae ECD14 isolated from seaweed Ecklonia cava.</title>
        <authorList>
            <person name="Lee J.H."/>
            <person name="Baik K.S."/>
            <person name="Seong C.N."/>
        </authorList>
    </citation>
    <scope>NUCLEOTIDE SEQUENCE [LARGE SCALE GENOMIC DNA]</scope>
    <source>
        <strain evidence="1 2">ECD14</strain>
    </source>
</reference>
<sequence length="177" mass="20416">MITLFVFTLTFFASLISCDKEEDDPQGKMGVKGIYKITENIYTLYADNEKFIEANDKRGQADFCQVKTEIHKVKRVNNILTIEIYRPKNCNVKYEIIWDGAIMESHPSQAYLYVHAIAENCNDLKEKELDILIIDLEKTIKDIDKNTLKEIYFTIKDSCSLTDVYCTEDCNVTVTNG</sequence>
<organism evidence="1 2">
    <name type="scientific">Flavivirga eckloniae</name>
    <dbReference type="NCBI Taxonomy" id="1803846"/>
    <lineage>
        <taxon>Bacteria</taxon>
        <taxon>Pseudomonadati</taxon>
        <taxon>Bacteroidota</taxon>
        <taxon>Flavobacteriia</taxon>
        <taxon>Flavobacteriales</taxon>
        <taxon>Flavobacteriaceae</taxon>
        <taxon>Flavivirga</taxon>
    </lineage>
</organism>
<dbReference type="EMBL" id="CP025791">
    <property type="protein sequence ID" value="AUP80958.1"/>
    <property type="molecule type" value="Genomic_DNA"/>
</dbReference>
<dbReference type="AlphaFoldDB" id="A0A2K9PVV4"/>
<evidence type="ECO:0000313" key="1">
    <source>
        <dbReference type="EMBL" id="AUP80958.1"/>
    </source>
</evidence>
<protein>
    <submittedName>
        <fullName evidence="1">Uncharacterized protein</fullName>
    </submittedName>
</protein>
<name>A0A2K9PVV4_9FLAO</name>
<dbReference type="KEGG" id="fek:C1H87_20485"/>
<accession>A0A2K9PVV4</accession>
<keyword evidence="2" id="KW-1185">Reference proteome</keyword>
<dbReference type="Proteomes" id="UP000235826">
    <property type="component" value="Chromosome"/>
</dbReference>
<gene>
    <name evidence="1" type="ORF">C1H87_20485</name>
</gene>